<comment type="cofactor">
    <cofactor evidence="1">
        <name>Zn(2+)</name>
        <dbReference type="ChEBI" id="CHEBI:29105"/>
    </cofactor>
</comment>
<dbReference type="InterPro" id="IPR011765">
    <property type="entry name" value="Pept_M16_N"/>
</dbReference>
<dbReference type="InterPro" id="IPR007863">
    <property type="entry name" value="Peptidase_M16_C"/>
</dbReference>
<dbReference type="GO" id="GO:0004222">
    <property type="term" value="F:metalloendopeptidase activity"/>
    <property type="evidence" value="ECO:0007669"/>
    <property type="project" value="InterPro"/>
</dbReference>
<dbReference type="InterPro" id="IPR050361">
    <property type="entry name" value="MPP/UQCRC_Complex"/>
</dbReference>
<sequence>MVQKTRLENGIRVLSQHCPNTHVVSVGIWIDSGSRDELPSMEGITHFLEHMFFKGTERRTTRDIAVELDILGGMSNAFTTKENLCFYGKVLDKNLPRLMDIFCDILLHARMDERELEKERFVILQEISMVEDTPEDYVHTVACEKFWKGHPLGHPICGYRETVQRFRREDILKFKDQIIHPEQVVVSAAGSVRHDELVEMVNDGLGRLRANGRGRPPRTSPEPVVFRDYIRKDLEQTHICLLMPGVSLHDEERFAVYILNIVLGNSMSSRLFQEVREKRGLAYNIYSFLHCCEDTGVFGVYAAVAPEKLAECFKVIWNEMEELIAGGVSETEISGAKDCAVGGMYLNLDSTDALMNRIARNEFLYGHEVAPDEIEKKIYGVSSENLGKWFARVFPDRVSILVVGPSDKQQVDLVMKV</sequence>
<feature type="domain" description="Peptidase M16 C-terminal" evidence="5">
    <location>
        <begin position="166"/>
        <end position="337"/>
    </location>
</feature>
<organism evidence="6 7">
    <name type="scientific">Thermodesulforhabdus norvegica</name>
    <dbReference type="NCBI Taxonomy" id="39841"/>
    <lineage>
        <taxon>Bacteria</taxon>
        <taxon>Pseudomonadati</taxon>
        <taxon>Thermodesulfobacteriota</taxon>
        <taxon>Syntrophobacteria</taxon>
        <taxon>Syntrophobacterales</taxon>
        <taxon>Thermodesulforhabdaceae</taxon>
        <taxon>Thermodesulforhabdus</taxon>
    </lineage>
</organism>
<evidence type="ECO:0000256" key="2">
    <source>
        <dbReference type="ARBA" id="ARBA00007261"/>
    </source>
</evidence>
<dbReference type="RefSeq" id="WP_143083145.1">
    <property type="nucleotide sequence ID" value="NZ_FOUU01000010.1"/>
</dbReference>
<protein>
    <submittedName>
        <fullName evidence="6">Predicted Zn-dependent peptidase</fullName>
    </submittedName>
</protein>
<dbReference type="Pfam" id="PF05193">
    <property type="entry name" value="Peptidase_M16_C"/>
    <property type="match status" value="1"/>
</dbReference>
<dbReference type="GO" id="GO:0046872">
    <property type="term" value="F:metal ion binding"/>
    <property type="evidence" value="ECO:0007669"/>
    <property type="project" value="InterPro"/>
</dbReference>
<comment type="similarity">
    <text evidence="2 3">Belongs to the peptidase M16 family.</text>
</comment>
<dbReference type="PROSITE" id="PS00143">
    <property type="entry name" value="INSULINASE"/>
    <property type="match status" value="1"/>
</dbReference>
<accession>A0A1I4VLE8</accession>
<dbReference type="EMBL" id="FOUU01000010">
    <property type="protein sequence ID" value="SFN01980.1"/>
    <property type="molecule type" value="Genomic_DNA"/>
</dbReference>
<name>A0A1I4VLE8_9BACT</name>
<dbReference type="SUPFAM" id="SSF63411">
    <property type="entry name" value="LuxS/MPP-like metallohydrolase"/>
    <property type="match status" value="2"/>
</dbReference>
<gene>
    <name evidence="6" type="ORF">SAMN05660836_02351</name>
</gene>
<dbReference type="Proteomes" id="UP000199611">
    <property type="component" value="Unassembled WGS sequence"/>
</dbReference>
<evidence type="ECO:0000256" key="3">
    <source>
        <dbReference type="RuleBase" id="RU004447"/>
    </source>
</evidence>
<evidence type="ECO:0000313" key="7">
    <source>
        <dbReference type="Proteomes" id="UP000199611"/>
    </source>
</evidence>
<dbReference type="OrthoDB" id="9811314at2"/>
<evidence type="ECO:0000256" key="1">
    <source>
        <dbReference type="ARBA" id="ARBA00001947"/>
    </source>
</evidence>
<dbReference type="STRING" id="39841.SAMN05660836_02351"/>
<dbReference type="AlphaFoldDB" id="A0A1I4VLE8"/>
<reference evidence="6 7" key="1">
    <citation type="submission" date="2016-10" db="EMBL/GenBank/DDBJ databases">
        <authorList>
            <person name="de Groot N.N."/>
        </authorList>
    </citation>
    <scope>NUCLEOTIDE SEQUENCE [LARGE SCALE GENOMIC DNA]</scope>
    <source>
        <strain evidence="6 7">DSM 9990</strain>
    </source>
</reference>
<dbReference type="Pfam" id="PF00675">
    <property type="entry name" value="Peptidase_M16"/>
    <property type="match status" value="1"/>
</dbReference>
<dbReference type="InterPro" id="IPR011249">
    <property type="entry name" value="Metalloenz_LuxS/M16"/>
</dbReference>
<dbReference type="InterPro" id="IPR001431">
    <property type="entry name" value="Pept_M16_Zn_BS"/>
</dbReference>
<dbReference type="Gene3D" id="3.30.830.10">
    <property type="entry name" value="Metalloenzyme, LuxS/M16 peptidase-like"/>
    <property type="match status" value="2"/>
</dbReference>
<evidence type="ECO:0000259" key="5">
    <source>
        <dbReference type="Pfam" id="PF05193"/>
    </source>
</evidence>
<dbReference type="GO" id="GO:0006508">
    <property type="term" value="P:proteolysis"/>
    <property type="evidence" value="ECO:0007669"/>
    <property type="project" value="InterPro"/>
</dbReference>
<evidence type="ECO:0000259" key="4">
    <source>
        <dbReference type="Pfam" id="PF00675"/>
    </source>
</evidence>
<keyword evidence="7" id="KW-1185">Reference proteome</keyword>
<dbReference type="PANTHER" id="PTHR11851">
    <property type="entry name" value="METALLOPROTEASE"/>
    <property type="match status" value="1"/>
</dbReference>
<feature type="domain" description="Peptidase M16 N-terminal" evidence="4">
    <location>
        <begin position="12"/>
        <end position="157"/>
    </location>
</feature>
<proteinExistence type="inferred from homology"/>
<dbReference type="PANTHER" id="PTHR11851:SF49">
    <property type="entry name" value="MITOCHONDRIAL-PROCESSING PEPTIDASE SUBUNIT ALPHA"/>
    <property type="match status" value="1"/>
</dbReference>
<evidence type="ECO:0000313" key="6">
    <source>
        <dbReference type="EMBL" id="SFN01980.1"/>
    </source>
</evidence>